<evidence type="ECO:0000256" key="1">
    <source>
        <dbReference type="SAM" id="SignalP"/>
    </source>
</evidence>
<evidence type="ECO:0008006" key="4">
    <source>
        <dbReference type="Google" id="ProtNLM"/>
    </source>
</evidence>
<protein>
    <recommendedName>
        <fullName evidence="4">EGF-like domain-containing protein</fullName>
    </recommendedName>
</protein>
<evidence type="ECO:0000313" key="2">
    <source>
        <dbReference type="EMBL" id="KIK00785.1"/>
    </source>
</evidence>
<accession>A0A0C9WQW0</accession>
<reference evidence="2 3" key="1">
    <citation type="submission" date="2014-04" db="EMBL/GenBank/DDBJ databases">
        <authorList>
            <consortium name="DOE Joint Genome Institute"/>
            <person name="Kuo A."/>
            <person name="Kohler A."/>
            <person name="Nagy L.G."/>
            <person name="Floudas D."/>
            <person name="Copeland A."/>
            <person name="Barry K.W."/>
            <person name="Cichocki N."/>
            <person name="Veneault-Fourrey C."/>
            <person name="LaButti K."/>
            <person name="Lindquist E.A."/>
            <person name="Lipzen A."/>
            <person name="Lundell T."/>
            <person name="Morin E."/>
            <person name="Murat C."/>
            <person name="Sun H."/>
            <person name="Tunlid A."/>
            <person name="Henrissat B."/>
            <person name="Grigoriev I.V."/>
            <person name="Hibbett D.S."/>
            <person name="Martin F."/>
            <person name="Nordberg H.P."/>
            <person name="Cantor M.N."/>
            <person name="Hua S.X."/>
        </authorList>
    </citation>
    <scope>NUCLEOTIDE SEQUENCE [LARGE SCALE GENOMIC DNA]</scope>
    <source>
        <strain evidence="2 3">LaAM-08-1</strain>
    </source>
</reference>
<dbReference type="EMBL" id="KN838619">
    <property type="protein sequence ID" value="KIK00785.1"/>
    <property type="molecule type" value="Genomic_DNA"/>
</dbReference>
<name>A0A0C9WQW0_9AGAR</name>
<keyword evidence="1" id="KW-0732">Signal</keyword>
<organism evidence="2 3">
    <name type="scientific">Laccaria amethystina LaAM-08-1</name>
    <dbReference type="NCBI Taxonomy" id="1095629"/>
    <lineage>
        <taxon>Eukaryota</taxon>
        <taxon>Fungi</taxon>
        <taxon>Dikarya</taxon>
        <taxon>Basidiomycota</taxon>
        <taxon>Agaricomycotina</taxon>
        <taxon>Agaricomycetes</taxon>
        <taxon>Agaricomycetidae</taxon>
        <taxon>Agaricales</taxon>
        <taxon>Agaricineae</taxon>
        <taxon>Hydnangiaceae</taxon>
        <taxon>Laccaria</taxon>
    </lineage>
</organism>
<evidence type="ECO:0000313" key="3">
    <source>
        <dbReference type="Proteomes" id="UP000054477"/>
    </source>
</evidence>
<dbReference type="OrthoDB" id="3036279at2759"/>
<dbReference type="Proteomes" id="UP000054477">
    <property type="component" value="Unassembled WGS sequence"/>
</dbReference>
<feature type="signal peptide" evidence="1">
    <location>
        <begin position="1"/>
        <end position="23"/>
    </location>
</feature>
<gene>
    <name evidence="2" type="ORF">K443DRAFT_678974</name>
</gene>
<dbReference type="HOGENOM" id="CLU_150809_0_0_1"/>
<dbReference type="AlphaFoldDB" id="A0A0C9WQW0"/>
<sequence>MKSFYPVAICMFFANNAIQMAAGLHCNSGCAACWLDNNDDGVDTKFECIGECGDVCPAGYNGIHCATFNRCLCSPDQAYSCHIFGPCQCGSYTLTSGYVACKSLKSC</sequence>
<reference evidence="3" key="2">
    <citation type="submission" date="2015-01" db="EMBL/GenBank/DDBJ databases">
        <title>Evolutionary Origins and Diversification of the Mycorrhizal Mutualists.</title>
        <authorList>
            <consortium name="DOE Joint Genome Institute"/>
            <consortium name="Mycorrhizal Genomics Consortium"/>
            <person name="Kohler A."/>
            <person name="Kuo A."/>
            <person name="Nagy L.G."/>
            <person name="Floudas D."/>
            <person name="Copeland A."/>
            <person name="Barry K.W."/>
            <person name="Cichocki N."/>
            <person name="Veneault-Fourrey C."/>
            <person name="LaButti K."/>
            <person name="Lindquist E.A."/>
            <person name="Lipzen A."/>
            <person name="Lundell T."/>
            <person name="Morin E."/>
            <person name="Murat C."/>
            <person name="Riley R."/>
            <person name="Ohm R."/>
            <person name="Sun H."/>
            <person name="Tunlid A."/>
            <person name="Henrissat B."/>
            <person name="Grigoriev I.V."/>
            <person name="Hibbett D.S."/>
            <person name="Martin F."/>
        </authorList>
    </citation>
    <scope>NUCLEOTIDE SEQUENCE [LARGE SCALE GENOMIC DNA]</scope>
    <source>
        <strain evidence="3">LaAM-08-1</strain>
    </source>
</reference>
<proteinExistence type="predicted"/>
<feature type="chain" id="PRO_5002216233" description="EGF-like domain-containing protein" evidence="1">
    <location>
        <begin position="24"/>
        <end position="107"/>
    </location>
</feature>
<keyword evidence="3" id="KW-1185">Reference proteome</keyword>